<dbReference type="AlphaFoldDB" id="A7T1C9"/>
<dbReference type="InterPro" id="IPR007121">
    <property type="entry name" value="RNA_pol_bsu_CS"/>
</dbReference>
<keyword evidence="9" id="KW-1185">Reference proteome</keyword>
<evidence type="ECO:0000313" key="9">
    <source>
        <dbReference type="Proteomes" id="UP000001593"/>
    </source>
</evidence>
<feature type="non-terminal residue" evidence="8">
    <location>
        <position position="185"/>
    </location>
</feature>
<evidence type="ECO:0000256" key="3">
    <source>
        <dbReference type="ARBA" id="ARBA00022478"/>
    </source>
</evidence>
<dbReference type="Gene3D" id="2.40.270.10">
    <property type="entry name" value="DNA-directed RNA polymerase, subunit 2, domain 6"/>
    <property type="match status" value="1"/>
</dbReference>
<dbReference type="PANTHER" id="PTHR20856">
    <property type="entry name" value="DNA-DIRECTED RNA POLYMERASE I SUBUNIT 2"/>
    <property type="match status" value="1"/>
</dbReference>
<dbReference type="OMA" id="CIKLRIQ"/>
<keyword evidence="5" id="KW-0548">Nucleotidyltransferase</keyword>
<dbReference type="GO" id="GO:0003677">
    <property type="term" value="F:DNA binding"/>
    <property type="evidence" value="ECO:0007669"/>
    <property type="project" value="InterPro"/>
</dbReference>
<dbReference type="Gene3D" id="3.90.1800.10">
    <property type="entry name" value="RNA polymerase alpha subunit dimerisation domain"/>
    <property type="match status" value="1"/>
</dbReference>
<evidence type="ECO:0000256" key="4">
    <source>
        <dbReference type="ARBA" id="ARBA00022679"/>
    </source>
</evidence>
<dbReference type="KEGG" id="nve:5500964"/>
<dbReference type="GO" id="GO:0003899">
    <property type="term" value="F:DNA-directed RNA polymerase activity"/>
    <property type="evidence" value="ECO:0007669"/>
    <property type="project" value="UniProtKB-EC"/>
</dbReference>
<dbReference type="PROSITE" id="PS01166">
    <property type="entry name" value="RNA_POL_BETA"/>
    <property type="match status" value="1"/>
</dbReference>
<gene>
    <name evidence="8" type="ORF">NEMVEDRAFT_v1g54544</name>
</gene>
<organism evidence="8 9">
    <name type="scientific">Nematostella vectensis</name>
    <name type="common">Starlet sea anemone</name>
    <dbReference type="NCBI Taxonomy" id="45351"/>
    <lineage>
        <taxon>Eukaryota</taxon>
        <taxon>Metazoa</taxon>
        <taxon>Cnidaria</taxon>
        <taxon>Anthozoa</taxon>
        <taxon>Hexacorallia</taxon>
        <taxon>Actiniaria</taxon>
        <taxon>Edwardsiidae</taxon>
        <taxon>Nematostella</taxon>
    </lineage>
</organism>
<comment type="similarity">
    <text evidence="1">Belongs to the RNA polymerase beta chain family.</text>
</comment>
<dbReference type="Pfam" id="PF00562">
    <property type="entry name" value="RNA_pol_Rpb2_6"/>
    <property type="match status" value="1"/>
</dbReference>
<proteinExistence type="inferred from homology"/>
<keyword evidence="3" id="KW-0240">DNA-directed RNA polymerase</keyword>
<sequence>VKIIGDETGDKTLSKACIKLRIQRNPIIGDKFSSRHGQKGICSQKWPVKNMPFSESGTPDIIFNPHGFPSRMTIGMMIESMAGKSAALNGHVYDATPFTFSEDDSAIDYFGKLLVKSGYDYFGTERLYSGIDGREFEADIFMGVVYYQRLRHMVADKFQVRTTGPIDALTHQPVQGRKRQGGIRF</sequence>
<dbReference type="InterPro" id="IPR037033">
    <property type="entry name" value="DNA-dir_RNAP_su2_hyb_sf"/>
</dbReference>
<feature type="non-terminal residue" evidence="8">
    <location>
        <position position="1"/>
    </location>
</feature>
<keyword evidence="4" id="KW-0808">Transferase</keyword>
<dbReference type="GO" id="GO:0006351">
    <property type="term" value="P:DNA-templated transcription"/>
    <property type="evidence" value="ECO:0007669"/>
    <property type="project" value="InterPro"/>
</dbReference>
<dbReference type="SUPFAM" id="SSF64484">
    <property type="entry name" value="beta and beta-prime subunits of DNA dependent RNA-polymerase"/>
    <property type="match status" value="1"/>
</dbReference>
<dbReference type="PhylomeDB" id="A7T1C9"/>
<dbReference type="HOGENOM" id="CLU_1464831_0_0_1"/>
<feature type="domain" description="DNA-directed RNA polymerase subunit 2 hybrid-binding" evidence="7">
    <location>
        <begin position="1"/>
        <end position="179"/>
    </location>
</feature>
<reference evidence="8 9" key="1">
    <citation type="journal article" date="2007" name="Science">
        <title>Sea anemone genome reveals ancestral eumetazoan gene repertoire and genomic organization.</title>
        <authorList>
            <person name="Putnam N.H."/>
            <person name="Srivastava M."/>
            <person name="Hellsten U."/>
            <person name="Dirks B."/>
            <person name="Chapman J."/>
            <person name="Salamov A."/>
            <person name="Terry A."/>
            <person name="Shapiro H."/>
            <person name="Lindquist E."/>
            <person name="Kapitonov V.V."/>
            <person name="Jurka J."/>
            <person name="Genikhovich G."/>
            <person name="Grigoriev I.V."/>
            <person name="Lucas S.M."/>
            <person name="Steele R.E."/>
            <person name="Finnerty J.R."/>
            <person name="Technau U."/>
            <person name="Martindale M.Q."/>
            <person name="Rokhsar D.S."/>
        </authorList>
    </citation>
    <scope>NUCLEOTIDE SEQUENCE [LARGE SCALE GENOMIC DNA]</scope>
    <source>
        <strain evidence="9">CH2 X CH6</strain>
    </source>
</reference>
<dbReference type="InParanoid" id="A7T1C9"/>
<dbReference type="FunFam" id="2.40.270.10:FF:000011">
    <property type="entry name" value="DNA-directed RNA polymerase subunit beta"/>
    <property type="match status" value="1"/>
</dbReference>
<evidence type="ECO:0000259" key="7">
    <source>
        <dbReference type="Pfam" id="PF00562"/>
    </source>
</evidence>
<name>A7T1C9_NEMVE</name>
<dbReference type="EMBL" id="DS470099">
    <property type="protein sequence ID" value="EDO30235.1"/>
    <property type="molecule type" value="Genomic_DNA"/>
</dbReference>
<accession>A7T1C9</accession>
<evidence type="ECO:0000256" key="6">
    <source>
        <dbReference type="ARBA" id="ARBA00023163"/>
    </source>
</evidence>
<evidence type="ECO:0000256" key="5">
    <source>
        <dbReference type="ARBA" id="ARBA00022695"/>
    </source>
</evidence>
<dbReference type="EC" id="2.7.7.6" evidence="2"/>
<keyword evidence="6" id="KW-0804">Transcription</keyword>
<dbReference type="GO" id="GO:0000428">
    <property type="term" value="C:DNA-directed RNA polymerase complex"/>
    <property type="evidence" value="ECO:0007669"/>
    <property type="project" value="UniProtKB-KW"/>
</dbReference>
<dbReference type="eggNOG" id="KOG0216">
    <property type="taxonomic scope" value="Eukaryota"/>
</dbReference>
<protein>
    <recommendedName>
        <fullName evidence="2">DNA-directed RNA polymerase</fullName>
        <ecNumber evidence="2">2.7.7.6</ecNumber>
    </recommendedName>
</protein>
<dbReference type="STRING" id="45351.A7T1C9"/>
<dbReference type="InterPro" id="IPR015712">
    <property type="entry name" value="DNA-dir_RNA_pol_su2"/>
</dbReference>
<evidence type="ECO:0000256" key="1">
    <source>
        <dbReference type="ARBA" id="ARBA00006835"/>
    </source>
</evidence>
<dbReference type="GO" id="GO:0032549">
    <property type="term" value="F:ribonucleoside binding"/>
    <property type="evidence" value="ECO:0007669"/>
    <property type="project" value="InterPro"/>
</dbReference>
<dbReference type="InterPro" id="IPR007120">
    <property type="entry name" value="DNA-dir_RNAP_su2_dom"/>
</dbReference>
<evidence type="ECO:0000256" key="2">
    <source>
        <dbReference type="ARBA" id="ARBA00012418"/>
    </source>
</evidence>
<evidence type="ECO:0000313" key="8">
    <source>
        <dbReference type="EMBL" id="EDO30235.1"/>
    </source>
</evidence>
<dbReference type="Proteomes" id="UP000001593">
    <property type="component" value="Unassembled WGS sequence"/>
</dbReference>